<proteinExistence type="predicted"/>
<reference evidence="1" key="1">
    <citation type="submission" date="2022-02" db="EMBL/GenBank/DDBJ databases">
        <title>Plant Genome Project.</title>
        <authorList>
            <person name="Zhang R.-G."/>
        </authorList>
    </citation>
    <scope>NUCLEOTIDE SEQUENCE</scope>
    <source>
        <strain evidence="1">AT1</strain>
    </source>
</reference>
<dbReference type="EMBL" id="CM046393">
    <property type="protein sequence ID" value="KAI8551335.1"/>
    <property type="molecule type" value="Genomic_DNA"/>
</dbReference>
<accession>A0ACC0NDQ1</accession>
<organism evidence="1 2">
    <name type="scientific">Rhododendron molle</name>
    <name type="common">Chinese azalea</name>
    <name type="synonym">Azalea mollis</name>
    <dbReference type="NCBI Taxonomy" id="49168"/>
    <lineage>
        <taxon>Eukaryota</taxon>
        <taxon>Viridiplantae</taxon>
        <taxon>Streptophyta</taxon>
        <taxon>Embryophyta</taxon>
        <taxon>Tracheophyta</taxon>
        <taxon>Spermatophyta</taxon>
        <taxon>Magnoliopsida</taxon>
        <taxon>eudicotyledons</taxon>
        <taxon>Gunneridae</taxon>
        <taxon>Pentapetalae</taxon>
        <taxon>asterids</taxon>
        <taxon>Ericales</taxon>
        <taxon>Ericaceae</taxon>
        <taxon>Ericoideae</taxon>
        <taxon>Rhodoreae</taxon>
        <taxon>Rhododendron</taxon>
    </lineage>
</organism>
<sequence>MIALSLEVLLNFFNTKTKKWRRQSPREKKKSFTQIREKIMHLSLSIPYCIARRSQISTFQSFFPLFGCIFCISIAHIENLFVNSFVLNQVSFLQGSFLQVSLLKLRDFKDKKFMGTTRRA</sequence>
<dbReference type="Proteomes" id="UP001062846">
    <property type="component" value="Chromosome 6"/>
</dbReference>
<comment type="caution">
    <text evidence="1">The sequence shown here is derived from an EMBL/GenBank/DDBJ whole genome shotgun (WGS) entry which is preliminary data.</text>
</comment>
<name>A0ACC0NDQ1_RHOML</name>
<evidence type="ECO:0000313" key="2">
    <source>
        <dbReference type="Proteomes" id="UP001062846"/>
    </source>
</evidence>
<gene>
    <name evidence="1" type="ORF">RHMOL_Rhmol06G0178000</name>
</gene>
<protein>
    <submittedName>
        <fullName evidence="1">Uncharacterized protein</fullName>
    </submittedName>
</protein>
<evidence type="ECO:0000313" key="1">
    <source>
        <dbReference type="EMBL" id="KAI8551335.1"/>
    </source>
</evidence>
<keyword evidence="2" id="KW-1185">Reference proteome</keyword>